<evidence type="ECO:0000256" key="14">
    <source>
        <dbReference type="RuleBase" id="RU004208"/>
    </source>
</evidence>
<name>A0ABQ9UW14_SAGOE</name>
<dbReference type="PANTHER" id="PTHR18929:SF132">
    <property type="entry name" value="PROTEIN DISULFIDE-ISOMERASE A3"/>
    <property type="match status" value="1"/>
</dbReference>
<dbReference type="Pfam" id="PF00085">
    <property type="entry name" value="Thioredoxin"/>
    <property type="match status" value="1"/>
</dbReference>
<proteinExistence type="inferred from homology"/>
<comment type="caution">
    <text evidence="16">The sequence shown here is derived from an EMBL/GenBank/DDBJ whole genome shotgun (WGS) entry which is preliminary data.</text>
</comment>
<keyword evidence="10" id="KW-1015">Disulfide bond</keyword>
<keyword evidence="17" id="KW-1185">Reference proteome</keyword>
<evidence type="ECO:0000256" key="2">
    <source>
        <dbReference type="ARBA" id="ARBA00004223"/>
    </source>
</evidence>
<evidence type="ECO:0000256" key="13">
    <source>
        <dbReference type="ARBA" id="ARBA00045713"/>
    </source>
</evidence>
<evidence type="ECO:0000256" key="5">
    <source>
        <dbReference type="ARBA" id="ARBA00012723"/>
    </source>
</evidence>
<dbReference type="PRINTS" id="PR00421">
    <property type="entry name" value="THIOREDOXIN"/>
</dbReference>
<organism evidence="16 17">
    <name type="scientific">Saguinus oedipus</name>
    <name type="common">Cotton-top tamarin</name>
    <name type="synonym">Oedipomidas oedipus</name>
    <dbReference type="NCBI Taxonomy" id="9490"/>
    <lineage>
        <taxon>Eukaryota</taxon>
        <taxon>Metazoa</taxon>
        <taxon>Chordata</taxon>
        <taxon>Craniata</taxon>
        <taxon>Vertebrata</taxon>
        <taxon>Euteleostomi</taxon>
        <taxon>Mammalia</taxon>
        <taxon>Eutheria</taxon>
        <taxon>Euarchontoglires</taxon>
        <taxon>Primates</taxon>
        <taxon>Haplorrhini</taxon>
        <taxon>Platyrrhini</taxon>
        <taxon>Cebidae</taxon>
        <taxon>Callitrichinae</taxon>
        <taxon>Saguinus</taxon>
    </lineage>
</organism>
<dbReference type="InterPro" id="IPR017937">
    <property type="entry name" value="Thioredoxin_CS"/>
</dbReference>
<dbReference type="EMBL" id="JASSZA010000009">
    <property type="protein sequence ID" value="KAK2101282.1"/>
    <property type="molecule type" value="Genomic_DNA"/>
</dbReference>
<dbReference type="EC" id="5.3.4.1" evidence="5"/>
<keyword evidence="12" id="KW-0676">Redox-active center</keyword>
<comment type="catalytic activity">
    <reaction evidence="1">
        <text>Catalyzes the rearrangement of -S-S- bonds in proteins.</text>
        <dbReference type="EC" id="5.3.4.1"/>
    </reaction>
</comment>
<evidence type="ECO:0000256" key="4">
    <source>
        <dbReference type="ARBA" id="ARBA00006347"/>
    </source>
</evidence>
<evidence type="ECO:0000256" key="12">
    <source>
        <dbReference type="ARBA" id="ARBA00023284"/>
    </source>
</evidence>
<evidence type="ECO:0000256" key="8">
    <source>
        <dbReference type="ARBA" id="ARBA00022737"/>
    </source>
</evidence>
<keyword evidence="8" id="KW-0677">Repeat</keyword>
<comment type="subcellular location">
    <subcellularLocation>
        <location evidence="3">Endoplasmic reticulum lumen</location>
    </subcellularLocation>
    <subcellularLocation>
        <location evidence="2">Melanosome</location>
    </subcellularLocation>
</comment>
<dbReference type="Gene3D" id="3.40.30.10">
    <property type="entry name" value="Glutaredoxin"/>
    <property type="match status" value="2"/>
</dbReference>
<dbReference type="PROSITE" id="PS00194">
    <property type="entry name" value="THIOREDOXIN_1"/>
    <property type="match status" value="1"/>
</dbReference>
<evidence type="ECO:0000313" key="17">
    <source>
        <dbReference type="Proteomes" id="UP001266305"/>
    </source>
</evidence>
<sequence length="191" mass="21348">MTVAKKFLDAGHELKTFSRELSDFGLESAAGEIPVVAVRTANGDKFVMQGVFSRDGKALERFLRDYFDGNLKRHLKSEPVPESNDGPVKVVVAENFDKIVNNEDKGVLIECYAPWCGHCKNLAPKYKELGEMLTKDPNIVIAKMDATANDVPSPYEVRRFPTIFFSPANKKLSPKKYEGGRELSDFISCLQ</sequence>
<reference evidence="16 17" key="1">
    <citation type="submission" date="2023-05" db="EMBL/GenBank/DDBJ databases">
        <title>B98-5 Cell Line De Novo Hybrid Assembly: An Optical Mapping Approach.</title>
        <authorList>
            <person name="Kananen K."/>
            <person name="Auerbach J.A."/>
            <person name="Kautto E."/>
            <person name="Blachly J.S."/>
        </authorList>
    </citation>
    <scope>NUCLEOTIDE SEQUENCE [LARGE SCALE GENOMIC DNA]</scope>
    <source>
        <strain evidence="16">B95-8</strain>
        <tissue evidence="16">Cell line</tissue>
    </source>
</reference>
<evidence type="ECO:0000259" key="15">
    <source>
        <dbReference type="PROSITE" id="PS51352"/>
    </source>
</evidence>
<keyword evidence="9" id="KW-0256">Endoplasmic reticulum</keyword>
<evidence type="ECO:0000256" key="9">
    <source>
        <dbReference type="ARBA" id="ARBA00022824"/>
    </source>
</evidence>
<dbReference type="InterPro" id="IPR013766">
    <property type="entry name" value="Thioredoxin_domain"/>
</dbReference>
<dbReference type="NCBIfam" id="TIGR01126">
    <property type="entry name" value="pdi_dom"/>
    <property type="match status" value="1"/>
</dbReference>
<protein>
    <recommendedName>
        <fullName evidence="6">Protein disulfide-isomerase A3</fullName>
        <ecNumber evidence="5">5.3.4.1</ecNumber>
    </recommendedName>
</protein>
<evidence type="ECO:0000256" key="6">
    <source>
        <dbReference type="ARBA" id="ARBA00022313"/>
    </source>
</evidence>
<keyword evidence="11" id="KW-0413">Isomerase</keyword>
<dbReference type="Proteomes" id="UP001266305">
    <property type="component" value="Unassembled WGS sequence"/>
</dbReference>
<evidence type="ECO:0000256" key="7">
    <source>
        <dbReference type="ARBA" id="ARBA00022729"/>
    </source>
</evidence>
<evidence type="ECO:0000256" key="10">
    <source>
        <dbReference type="ARBA" id="ARBA00023157"/>
    </source>
</evidence>
<evidence type="ECO:0000256" key="3">
    <source>
        <dbReference type="ARBA" id="ARBA00004319"/>
    </source>
</evidence>
<comment type="similarity">
    <text evidence="4 14">Belongs to the protein disulfide isomerase family.</text>
</comment>
<dbReference type="InterPro" id="IPR005788">
    <property type="entry name" value="PDI_thioredoxin-like_dom"/>
</dbReference>
<feature type="domain" description="Thioredoxin" evidence="15">
    <location>
        <begin position="53"/>
        <end position="191"/>
    </location>
</feature>
<dbReference type="CDD" id="cd02995">
    <property type="entry name" value="PDI_a_PDI_a'_C"/>
    <property type="match status" value="1"/>
</dbReference>
<evidence type="ECO:0000313" key="16">
    <source>
        <dbReference type="EMBL" id="KAK2101282.1"/>
    </source>
</evidence>
<dbReference type="PANTHER" id="PTHR18929">
    <property type="entry name" value="PROTEIN DISULFIDE ISOMERASE"/>
    <property type="match status" value="1"/>
</dbReference>
<dbReference type="InterPro" id="IPR036249">
    <property type="entry name" value="Thioredoxin-like_sf"/>
</dbReference>
<dbReference type="PROSITE" id="PS51352">
    <property type="entry name" value="THIOREDOXIN_2"/>
    <property type="match status" value="1"/>
</dbReference>
<accession>A0ABQ9UW14</accession>
<comment type="function">
    <text evidence="13">Protein disulfide isomerase that catalyzes the formation, isomerization, and reduction or oxidation of disulfide bonds in client proteins and functions as a protein folding chaperone. Core component of the major histocompatibility complex class I (MHC I) peptide loading complex where it functions as an essential folding chaperone for TAPBP. Through TAPBP, assists the dynamic assembly of the MHC I complex with high affinity antigens in the endoplasmic reticulum. Therefore, plays a crucial role in the presentation of antigens to cytotoxic T cells in adaptive immunity.</text>
</comment>
<evidence type="ECO:0000256" key="11">
    <source>
        <dbReference type="ARBA" id="ARBA00023235"/>
    </source>
</evidence>
<gene>
    <name evidence="16" type="primary">PDIA3_3</name>
    <name evidence="16" type="ORF">P7K49_018948</name>
</gene>
<dbReference type="SUPFAM" id="SSF52833">
    <property type="entry name" value="Thioredoxin-like"/>
    <property type="match status" value="1"/>
</dbReference>
<evidence type="ECO:0000256" key="1">
    <source>
        <dbReference type="ARBA" id="ARBA00001182"/>
    </source>
</evidence>
<keyword evidence="7" id="KW-0732">Signal</keyword>